<keyword evidence="5" id="KW-0378">Hydrolase</keyword>
<dbReference type="SMART" id="SM00793">
    <property type="entry name" value="AgrB"/>
    <property type="match status" value="1"/>
</dbReference>
<evidence type="ECO:0000256" key="7">
    <source>
        <dbReference type="ARBA" id="ARBA00023136"/>
    </source>
</evidence>
<dbReference type="GO" id="GO:0009372">
    <property type="term" value="P:quorum sensing"/>
    <property type="evidence" value="ECO:0007669"/>
    <property type="project" value="UniProtKB-KW"/>
</dbReference>
<evidence type="ECO:0000256" key="3">
    <source>
        <dbReference type="ARBA" id="ARBA00022670"/>
    </source>
</evidence>
<evidence type="ECO:0000256" key="8">
    <source>
        <dbReference type="SAM" id="Phobius"/>
    </source>
</evidence>
<keyword evidence="10" id="KW-1185">Reference proteome</keyword>
<evidence type="ECO:0000256" key="6">
    <source>
        <dbReference type="ARBA" id="ARBA00022989"/>
    </source>
</evidence>
<dbReference type="AlphaFoldDB" id="A0A559IW54"/>
<dbReference type="Pfam" id="PF04647">
    <property type="entry name" value="AgrB"/>
    <property type="match status" value="1"/>
</dbReference>
<reference evidence="9 10" key="1">
    <citation type="submission" date="2019-07" db="EMBL/GenBank/DDBJ databases">
        <authorList>
            <person name="Kim J."/>
        </authorList>
    </citation>
    <scope>NUCLEOTIDE SEQUENCE [LARGE SCALE GENOMIC DNA]</scope>
    <source>
        <strain evidence="9 10">N4</strain>
    </source>
</reference>
<comment type="caution">
    <text evidence="9">The sequence shown here is derived from an EMBL/GenBank/DDBJ whole genome shotgun (WGS) entry which is preliminary data.</text>
</comment>
<dbReference type="GO" id="GO:0008233">
    <property type="term" value="F:peptidase activity"/>
    <property type="evidence" value="ECO:0007669"/>
    <property type="project" value="UniProtKB-KW"/>
</dbReference>
<feature type="transmembrane region" description="Helical" evidence="8">
    <location>
        <begin position="133"/>
        <end position="151"/>
    </location>
</feature>
<accession>A0A559IW54</accession>
<dbReference type="GO" id="GO:0006508">
    <property type="term" value="P:proteolysis"/>
    <property type="evidence" value="ECO:0007669"/>
    <property type="project" value="UniProtKB-KW"/>
</dbReference>
<dbReference type="EMBL" id="VNJK01000001">
    <property type="protein sequence ID" value="TVX91843.1"/>
    <property type="molecule type" value="Genomic_DNA"/>
</dbReference>
<evidence type="ECO:0000313" key="9">
    <source>
        <dbReference type="EMBL" id="TVX91843.1"/>
    </source>
</evidence>
<keyword evidence="7 8" id="KW-0472">Membrane</keyword>
<dbReference type="InterPro" id="IPR006741">
    <property type="entry name" value="AgrB"/>
</dbReference>
<evidence type="ECO:0000256" key="5">
    <source>
        <dbReference type="ARBA" id="ARBA00022801"/>
    </source>
</evidence>
<feature type="transmembrane region" description="Helical" evidence="8">
    <location>
        <begin position="68"/>
        <end position="97"/>
    </location>
</feature>
<keyword evidence="1" id="KW-1003">Cell membrane</keyword>
<dbReference type="GO" id="GO:0016020">
    <property type="term" value="C:membrane"/>
    <property type="evidence" value="ECO:0007669"/>
    <property type="project" value="InterPro"/>
</dbReference>
<keyword evidence="4 8" id="KW-0812">Transmembrane</keyword>
<name>A0A559IW54_9BACL</name>
<evidence type="ECO:0000256" key="2">
    <source>
        <dbReference type="ARBA" id="ARBA00022654"/>
    </source>
</evidence>
<evidence type="ECO:0008006" key="11">
    <source>
        <dbReference type="Google" id="ProtNLM"/>
    </source>
</evidence>
<evidence type="ECO:0000256" key="4">
    <source>
        <dbReference type="ARBA" id="ARBA00022692"/>
    </source>
</evidence>
<dbReference type="Proteomes" id="UP000318102">
    <property type="component" value="Unassembled WGS sequence"/>
</dbReference>
<sequence length="207" mass="22909">MLFNASPPVVVIMSAISFIFHTYESKGGIWLVLEKLSKYIALKIKQSDPEGPTSVEIMEYELGVRLNLIATILLTVIFALFTGRLTESLIALIGFAVSRRFSGGWHMRSLTTCAFVSSVLFTLIPFIMLNKSITLIITLLSILLFAILAPNDFIEVNPSKLDPYLKVISVLIVSSNLFIMSDVLGLAFFAQAMLLISWGEVISWVKG</sequence>
<keyword evidence="2" id="KW-0673">Quorum sensing</keyword>
<keyword evidence="3" id="KW-0645">Protease</keyword>
<feature type="transmembrane region" description="Helical" evidence="8">
    <location>
        <begin position="109"/>
        <end position="127"/>
    </location>
</feature>
<dbReference type="OrthoDB" id="2666767at2"/>
<keyword evidence="6 8" id="KW-1133">Transmembrane helix</keyword>
<organism evidence="9 10">
    <name type="scientific">Paenibacillus agilis</name>
    <dbReference type="NCBI Taxonomy" id="3020863"/>
    <lineage>
        <taxon>Bacteria</taxon>
        <taxon>Bacillati</taxon>
        <taxon>Bacillota</taxon>
        <taxon>Bacilli</taxon>
        <taxon>Bacillales</taxon>
        <taxon>Paenibacillaceae</taxon>
        <taxon>Paenibacillus</taxon>
    </lineage>
</organism>
<gene>
    <name evidence="9" type="ORF">FPZ44_01465</name>
</gene>
<protein>
    <recommendedName>
        <fullName evidence="11">Accessory regulator AgrB</fullName>
    </recommendedName>
</protein>
<feature type="transmembrane region" description="Helical" evidence="8">
    <location>
        <begin position="186"/>
        <end position="205"/>
    </location>
</feature>
<evidence type="ECO:0000256" key="1">
    <source>
        <dbReference type="ARBA" id="ARBA00022475"/>
    </source>
</evidence>
<proteinExistence type="predicted"/>
<evidence type="ECO:0000313" key="10">
    <source>
        <dbReference type="Proteomes" id="UP000318102"/>
    </source>
</evidence>